<dbReference type="KEGG" id="lfc:LFE_0296"/>
<dbReference type="EMBL" id="AP012342">
    <property type="protein sequence ID" value="BAM06018.1"/>
    <property type="molecule type" value="Genomic_DNA"/>
</dbReference>
<protein>
    <submittedName>
        <fullName evidence="2">Uncharacterized protein</fullName>
    </submittedName>
</protein>
<reference evidence="2 3" key="1">
    <citation type="journal article" date="2012" name="J. Bacteriol.">
        <title>Complete Genome Sequence of Leptospirillum ferrooxidans Strain C2-3, Isolated from a Fresh Volcanic Ash Deposit on the Island of Miyake, Japan.</title>
        <authorList>
            <person name="Fujimura R."/>
            <person name="Sato Y."/>
            <person name="Nishizawa T."/>
            <person name="Oshima K."/>
            <person name="Kim S.-W."/>
            <person name="Hattori M."/>
            <person name="Kamijo T."/>
            <person name="Ohta H."/>
        </authorList>
    </citation>
    <scope>NUCLEOTIDE SEQUENCE [LARGE SCALE GENOMIC DNA]</scope>
    <source>
        <strain evidence="2 3">C2-3</strain>
    </source>
</reference>
<sequence length="95" mass="10319">MSILPTVGVQQSIEQIPALIQASPPFNPSLPAVSTMALAISEVEKIREVHPVSLSREDAVGSGEEEDATDEKQKDQENEPDAVYPRSKGHLDLRV</sequence>
<reference evidence="3" key="2">
    <citation type="submission" date="2012-03" db="EMBL/GenBank/DDBJ databases">
        <title>The complete genome sequence of the pioneer microbe on fresh volcanic deposit, Leptospirillum ferrooxidans strain C2-3.</title>
        <authorList>
            <person name="Fujimura R."/>
            <person name="Sato Y."/>
            <person name="Nishizawa T."/>
            <person name="Nanba K."/>
            <person name="Oshima K."/>
            <person name="Hattori M."/>
            <person name="Kamijo T."/>
            <person name="Ohta H."/>
        </authorList>
    </citation>
    <scope>NUCLEOTIDE SEQUENCE [LARGE SCALE GENOMIC DNA]</scope>
    <source>
        <strain evidence="3">C2-3</strain>
    </source>
</reference>
<dbReference type="HOGENOM" id="CLU_2369388_0_0_0"/>
<organism evidence="2 3">
    <name type="scientific">Leptospirillum ferrooxidans (strain C2-3)</name>
    <dbReference type="NCBI Taxonomy" id="1162668"/>
    <lineage>
        <taxon>Bacteria</taxon>
        <taxon>Pseudomonadati</taxon>
        <taxon>Nitrospirota</taxon>
        <taxon>Nitrospiria</taxon>
        <taxon>Nitrospirales</taxon>
        <taxon>Nitrospiraceae</taxon>
        <taxon>Leptospirillum</taxon>
    </lineage>
</organism>
<proteinExistence type="predicted"/>
<feature type="region of interest" description="Disordered" evidence="1">
    <location>
        <begin position="51"/>
        <end position="95"/>
    </location>
</feature>
<dbReference type="AlphaFoldDB" id="I0IL69"/>
<evidence type="ECO:0000256" key="1">
    <source>
        <dbReference type="SAM" id="MobiDB-lite"/>
    </source>
</evidence>
<evidence type="ECO:0000313" key="2">
    <source>
        <dbReference type="EMBL" id="BAM06018.1"/>
    </source>
</evidence>
<accession>I0IL69</accession>
<gene>
    <name evidence="2" type="ordered locus">LFE_0296</name>
</gene>
<dbReference type="RefSeq" id="WP_014448511.1">
    <property type="nucleotide sequence ID" value="NC_017094.1"/>
</dbReference>
<dbReference type="PATRIC" id="fig|1162668.3.peg.339"/>
<dbReference type="STRING" id="1162668.LFE_0296"/>
<evidence type="ECO:0000313" key="3">
    <source>
        <dbReference type="Proteomes" id="UP000007382"/>
    </source>
</evidence>
<dbReference type="Proteomes" id="UP000007382">
    <property type="component" value="Chromosome"/>
</dbReference>
<name>I0IL69_LEPFC</name>
<keyword evidence="3" id="KW-1185">Reference proteome</keyword>